<dbReference type="PANTHER" id="PTHR42711:SF5">
    <property type="entry name" value="ABC TRANSPORTER ATP-BINDING PROTEIN NATA"/>
    <property type="match status" value="1"/>
</dbReference>
<keyword evidence="4" id="KW-0547">Nucleotide-binding</keyword>
<dbReference type="InterPro" id="IPR050763">
    <property type="entry name" value="ABC_transporter_ATP-binding"/>
</dbReference>
<gene>
    <name evidence="8" type="ORF">ACFQ3T_11000</name>
</gene>
<reference evidence="9" key="1">
    <citation type="journal article" date="2019" name="Int. J. Syst. Evol. Microbiol.">
        <title>The Global Catalogue of Microorganisms (GCM) 10K type strain sequencing project: providing services to taxonomists for standard genome sequencing and annotation.</title>
        <authorList>
            <consortium name="The Broad Institute Genomics Platform"/>
            <consortium name="The Broad Institute Genome Sequencing Center for Infectious Disease"/>
            <person name="Wu L."/>
            <person name="Ma J."/>
        </authorList>
    </citation>
    <scope>NUCLEOTIDE SEQUENCE [LARGE SCALE GENOMIC DNA]</scope>
    <source>
        <strain evidence="9">CCUG 60214</strain>
    </source>
</reference>
<dbReference type="InterPro" id="IPR027417">
    <property type="entry name" value="P-loop_NTPase"/>
</dbReference>
<evidence type="ECO:0000256" key="3">
    <source>
        <dbReference type="ARBA" id="ARBA00022448"/>
    </source>
</evidence>
<keyword evidence="5 8" id="KW-0067">ATP-binding</keyword>
<dbReference type="RefSeq" id="WP_380722967.1">
    <property type="nucleotide sequence ID" value="NZ_JBHTLK010000042.1"/>
</dbReference>
<dbReference type="GO" id="GO:0005524">
    <property type="term" value="F:ATP binding"/>
    <property type="evidence" value="ECO:0007669"/>
    <property type="project" value="UniProtKB-KW"/>
</dbReference>
<keyword evidence="3" id="KW-0813">Transport</keyword>
<evidence type="ECO:0000256" key="4">
    <source>
        <dbReference type="ARBA" id="ARBA00022741"/>
    </source>
</evidence>
<proteinExistence type="inferred from homology"/>
<evidence type="ECO:0000256" key="2">
    <source>
        <dbReference type="ARBA" id="ARBA00005417"/>
    </source>
</evidence>
<dbReference type="PROSITE" id="PS50893">
    <property type="entry name" value="ABC_TRANSPORTER_2"/>
    <property type="match status" value="1"/>
</dbReference>
<comment type="subcellular location">
    <subcellularLocation>
        <location evidence="1">Cell membrane</location>
        <topology evidence="1">Peripheral membrane protein</topology>
    </subcellularLocation>
</comment>
<dbReference type="PANTHER" id="PTHR42711">
    <property type="entry name" value="ABC TRANSPORTER ATP-BINDING PROTEIN"/>
    <property type="match status" value="1"/>
</dbReference>
<feature type="domain" description="ABC transporter" evidence="7">
    <location>
        <begin position="3"/>
        <end position="244"/>
    </location>
</feature>
<dbReference type="InterPro" id="IPR003593">
    <property type="entry name" value="AAA+_ATPase"/>
</dbReference>
<evidence type="ECO:0000313" key="9">
    <source>
        <dbReference type="Proteomes" id="UP001597168"/>
    </source>
</evidence>
<evidence type="ECO:0000256" key="6">
    <source>
        <dbReference type="ARBA" id="ARBA00023251"/>
    </source>
</evidence>
<dbReference type="Pfam" id="PF00005">
    <property type="entry name" value="ABC_tran"/>
    <property type="match status" value="1"/>
</dbReference>
<dbReference type="Proteomes" id="UP001597168">
    <property type="component" value="Unassembled WGS sequence"/>
</dbReference>
<dbReference type="InterPro" id="IPR003439">
    <property type="entry name" value="ABC_transporter-like_ATP-bd"/>
</dbReference>
<dbReference type="SMART" id="SM00382">
    <property type="entry name" value="AAA"/>
    <property type="match status" value="1"/>
</dbReference>
<accession>A0ABW3QS44</accession>
<evidence type="ECO:0000313" key="8">
    <source>
        <dbReference type="EMBL" id="MFD1147654.1"/>
    </source>
</evidence>
<organism evidence="8 9">
    <name type="scientific">Saccharothrix hoggarensis</name>
    <dbReference type="NCBI Taxonomy" id="913853"/>
    <lineage>
        <taxon>Bacteria</taxon>
        <taxon>Bacillati</taxon>
        <taxon>Actinomycetota</taxon>
        <taxon>Actinomycetes</taxon>
        <taxon>Pseudonocardiales</taxon>
        <taxon>Pseudonocardiaceae</taxon>
        <taxon>Saccharothrix</taxon>
    </lineage>
</organism>
<keyword evidence="6" id="KW-0046">Antibiotic resistance</keyword>
<evidence type="ECO:0000256" key="5">
    <source>
        <dbReference type="ARBA" id="ARBA00022840"/>
    </source>
</evidence>
<protein>
    <submittedName>
        <fullName evidence="8">ATP-binding cassette domain-containing protein</fullName>
    </submittedName>
</protein>
<comment type="similarity">
    <text evidence="2">Belongs to the ABC transporter superfamily.</text>
</comment>
<dbReference type="CDD" id="cd03230">
    <property type="entry name" value="ABC_DR_subfamily_A"/>
    <property type="match status" value="1"/>
</dbReference>
<dbReference type="EMBL" id="JBHTLK010000042">
    <property type="protein sequence ID" value="MFD1147654.1"/>
    <property type="molecule type" value="Genomic_DNA"/>
</dbReference>
<name>A0ABW3QS44_9PSEU</name>
<sequence length="312" mass="34041">MSVRVRNLVRTYRKGKGWRPRGEEVTALAGLTLDVPANEVHGLLGPNGAGKTTLCKILSTILLPTSGTAEVLGHDVVADAAEVRAHIGIVFGGERGLYGKLTARQTLRYWASLYKIPDARAKARADELLSRLGLDGKADDLVETFSRGMKQRVHLARGLVGDPKLILFDEPTTGMDPVAARDFRALIGELRDEGRTILITTHDMDEAEAVCDRVTLIDKGGVLATESPRGLAEMSGLHRWVEAETTLDVTAIPGVLHTETRNGVLRVKTTDDRSARAVLDFLLDRGVRSVRAVPPRLEDVYLDLIGRRGMEV</sequence>
<keyword evidence="9" id="KW-1185">Reference proteome</keyword>
<evidence type="ECO:0000256" key="1">
    <source>
        <dbReference type="ARBA" id="ARBA00004202"/>
    </source>
</evidence>
<dbReference type="SUPFAM" id="SSF52540">
    <property type="entry name" value="P-loop containing nucleoside triphosphate hydrolases"/>
    <property type="match status" value="1"/>
</dbReference>
<dbReference type="Gene3D" id="3.40.50.300">
    <property type="entry name" value="P-loop containing nucleotide triphosphate hydrolases"/>
    <property type="match status" value="1"/>
</dbReference>
<evidence type="ECO:0000259" key="7">
    <source>
        <dbReference type="PROSITE" id="PS50893"/>
    </source>
</evidence>
<comment type="caution">
    <text evidence="8">The sequence shown here is derived from an EMBL/GenBank/DDBJ whole genome shotgun (WGS) entry which is preliminary data.</text>
</comment>